<keyword evidence="1" id="KW-0418">Kinase</keyword>
<dbReference type="KEGG" id="mic:Mic7113_0312"/>
<dbReference type="InterPro" id="IPR027417">
    <property type="entry name" value="P-loop_NTPase"/>
</dbReference>
<dbReference type="HOGENOM" id="CLU_1675866_0_0_3"/>
<dbReference type="EMBL" id="CP003630">
    <property type="protein sequence ID" value="AFZ16241.1"/>
    <property type="molecule type" value="Genomic_DNA"/>
</dbReference>
<name>K9W8V8_9CYAN</name>
<dbReference type="STRING" id="1173027.Mic7113_0312"/>
<keyword evidence="2" id="KW-1185">Reference proteome</keyword>
<dbReference type="SUPFAM" id="SSF52540">
    <property type="entry name" value="P-loop containing nucleoside triphosphate hydrolases"/>
    <property type="match status" value="1"/>
</dbReference>
<reference evidence="1 2" key="1">
    <citation type="submission" date="2012-06" db="EMBL/GenBank/DDBJ databases">
        <title>Finished chromosome of genome of Microcoleus sp. PCC 7113.</title>
        <authorList>
            <consortium name="US DOE Joint Genome Institute"/>
            <person name="Gugger M."/>
            <person name="Coursin T."/>
            <person name="Rippka R."/>
            <person name="Tandeau De Marsac N."/>
            <person name="Huntemann M."/>
            <person name="Wei C.-L."/>
            <person name="Han J."/>
            <person name="Detter J.C."/>
            <person name="Han C."/>
            <person name="Tapia R."/>
            <person name="Chen A."/>
            <person name="Kyrpides N."/>
            <person name="Mavromatis K."/>
            <person name="Markowitz V."/>
            <person name="Szeto E."/>
            <person name="Ivanova N."/>
            <person name="Pagani I."/>
            <person name="Pati A."/>
            <person name="Goodwin L."/>
            <person name="Nordberg H.P."/>
            <person name="Cantor M.N."/>
            <person name="Hua S.X."/>
            <person name="Woyke T."/>
            <person name="Kerfeld C.A."/>
        </authorList>
    </citation>
    <scope>NUCLEOTIDE SEQUENCE [LARGE SCALE GENOMIC DNA]</scope>
    <source>
        <strain evidence="1 2">PCC 7113</strain>
    </source>
</reference>
<dbReference type="EC" id="2.7.1.71" evidence="1"/>
<gene>
    <name evidence="1" type="ORF">Mic7113_0312</name>
</gene>
<keyword evidence="1" id="KW-0808">Transferase</keyword>
<dbReference type="Gene3D" id="3.40.50.300">
    <property type="entry name" value="P-loop containing nucleotide triphosphate hydrolases"/>
    <property type="match status" value="1"/>
</dbReference>
<dbReference type="AlphaFoldDB" id="K9W8V8"/>
<sequence>MRKILYILIGPKGSGKTYIGSRINKNTDIKFLRVEPIWLKLAPGENGWETVEKEIDHEFQQHSRVMIESLGAGEGFNQMYSSLKNKYEIKLVKIYTDLEECLRRVRNRDNSEHIPVSDDKVEEYNKIAASINHKWDAIIDNNSLATDEHILRVINSI</sequence>
<dbReference type="eggNOG" id="COG0703">
    <property type="taxonomic scope" value="Bacteria"/>
</dbReference>
<organism evidence="1 2">
    <name type="scientific">Allocoleopsis franciscana PCC 7113</name>
    <dbReference type="NCBI Taxonomy" id="1173027"/>
    <lineage>
        <taxon>Bacteria</taxon>
        <taxon>Bacillati</taxon>
        <taxon>Cyanobacteriota</taxon>
        <taxon>Cyanophyceae</taxon>
        <taxon>Coleofasciculales</taxon>
        <taxon>Coleofasciculaceae</taxon>
        <taxon>Allocoleopsis</taxon>
        <taxon>Allocoleopsis franciscana</taxon>
    </lineage>
</organism>
<dbReference type="OrthoDB" id="5432578at2"/>
<evidence type="ECO:0000313" key="2">
    <source>
        <dbReference type="Proteomes" id="UP000010471"/>
    </source>
</evidence>
<protein>
    <submittedName>
        <fullName evidence="1">Shikimate kinase</fullName>
        <ecNumber evidence="1">2.7.1.71</ecNumber>
    </submittedName>
</protein>
<proteinExistence type="predicted"/>
<evidence type="ECO:0000313" key="1">
    <source>
        <dbReference type="EMBL" id="AFZ16241.1"/>
    </source>
</evidence>
<dbReference type="GO" id="GO:0004765">
    <property type="term" value="F:shikimate kinase activity"/>
    <property type="evidence" value="ECO:0007669"/>
    <property type="project" value="UniProtKB-EC"/>
</dbReference>
<accession>K9W8V8</accession>
<dbReference type="Proteomes" id="UP000010471">
    <property type="component" value="Chromosome"/>
</dbReference>
<dbReference type="RefSeq" id="WP_015180405.1">
    <property type="nucleotide sequence ID" value="NC_019738.1"/>
</dbReference>